<keyword evidence="6" id="KW-1185">Reference proteome</keyword>
<dbReference type="InterPro" id="IPR000524">
    <property type="entry name" value="Tscrpt_reg_HTH_GntR"/>
</dbReference>
<dbReference type="AlphaFoldDB" id="A0A5B0G977"/>
<dbReference type="Pfam" id="PF07729">
    <property type="entry name" value="FCD"/>
    <property type="match status" value="1"/>
</dbReference>
<sequence length="226" mass="25636">MSVQANMIDDDVLRLREYIEGHVANSADQRLPPEPKLSEALGVSRGRLRTVLKRLEDEGLIWRHVGKGTFVGPRQVKPDDENWSSSISVDDIMDARLVLEPQLAAQAAVHATPADIAAMDQCLADMADTGPFMPWKRLDEHLHRIIAESTHNALLLMLYDAMRTQVRLNLDTRMEEVFTSQTGPRHDTDGEHRLLVDAIRTHNPAKAEQLMREHLRSVRTRLFGLR</sequence>
<dbReference type="InterPro" id="IPR008920">
    <property type="entry name" value="TF_FadR/GntR_C"/>
</dbReference>
<dbReference type="PRINTS" id="PR00035">
    <property type="entry name" value="HTHGNTR"/>
</dbReference>
<dbReference type="CDD" id="cd07377">
    <property type="entry name" value="WHTH_GntR"/>
    <property type="match status" value="1"/>
</dbReference>
<dbReference type="Gene3D" id="1.10.10.10">
    <property type="entry name" value="Winged helix-like DNA-binding domain superfamily/Winged helix DNA-binding domain"/>
    <property type="match status" value="1"/>
</dbReference>
<dbReference type="InterPro" id="IPR036388">
    <property type="entry name" value="WH-like_DNA-bd_sf"/>
</dbReference>
<evidence type="ECO:0000313" key="6">
    <source>
        <dbReference type="Proteomes" id="UP000325273"/>
    </source>
</evidence>
<dbReference type="GO" id="GO:0003700">
    <property type="term" value="F:DNA-binding transcription factor activity"/>
    <property type="evidence" value="ECO:0007669"/>
    <property type="project" value="InterPro"/>
</dbReference>
<keyword evidence="1" id="KW-0805">Transcription regulation</keyword>
<evidence type="ECO:0000313" key="5">
    <source>
        <dbReference type="EMBL" id="KAA0999171.1"/>
    </source>
</evidence>
<dbReference type="InterPro" id="IPR036390">
    <property type="entry name" value="WH_DNA-bd_sf"/>
</dbReference>
<keyword evidence="2" id="KW-0238">DNA-binding</keyword>
<dbReference type="InterPro" id="IPR011711">
    <property type="entry name" value="GntR_C"/>
</dbReference>
<organism evidence="5 6">
    <name type="scientific">Paraburkholderia panacisoli</name>
    <dbReference type="NCBI Taxonomy" id="2603818"/>
    <lineage>
        <taxon>Bacteria</taxon>
        <taxon>Pseudomonadati</taxon>
        <taxon>Pseudomonadota</taxon>
        <taxon>Betaproteobacteria</taxon>
        <taxon>Burkholderiales</taxon>
        <taxon>Burkholderiaceae</taxon>
        <taxon>Paraburkholderia</taxon>
    </lineage>
</organism>
<evidence type="ECO:0000256" key="3">
    <source>
        <dbReference type="ARBA" id="ARBA00023163"/>
    </source>
</evidence>
<gene>
    <name evidence="5" type="ORF">FVF58_42310</name>
</gene>
<accession>A0A5B0G977</accession>
<dbReference type="SUPFAM" id="SSF46785">
    <property type="entry name" value="Winged helix' DNA-binding domain"/>
    <property type="match status" value="1"/>
</dbReference>
<dbReference type="Gene3D" id="1.20.120.530">
    <property type="entry name" value="GntR ligand-binding domain-like"/>
    <property type="match status" value="1"/>
</dbReference>
<feature type="domain" description="HTH gntR-type" evidence="4">
    <location>
        <begin position="5"/>
        <end position="74"/>
    </location>
</feature>
<dbReference type="EMBL" id="VTUZ01000050">
    <property type="protein sequence ID" value="KAA0999171.1"/>
    <property type="molecule type" value="Genomic_DNA"/>
</dbReference>
<protein>
    <submittedName>
        <fullName evidence="5">FadR family transcriptional regulator</fullName>
    </submittedName>
</protein>
<dbReference type="RefSeq" id="WP_149675585.1">
    <property type="nucleotide sequence ID" value="NZ_VTUZ01000050.1"/>
</dbReference>
<evidence type="ECO:0000259" key="4">
    <source>
        <dbReference type="PROSITE" id="PS50949"/>
    </source>
</evidence>
<comment type="caution">
    <text evidence="5">The sequence shown here is derived from an EMBL/GenBank/DDBJ whole genome shotgun (WGS) entry which is preliminary data.</text>
</comment>
<dbReference type="SUPFAM" id="SSF48008">
    <property type="entry name" value="GntR ligand-binding domain-like"/>
    <property type="match status" value="1"/>
</dbReference>
<dbReference type="PROSITE" id="PS50949">
    <property type="entry name" value="HTH_GNTR"/>
    <property type="match status" value="1"/>
</dbReference>
<dbReference type="Proteomes" id="UP000325273">
    <property type="component" value="Unassembled WGS sequence"/>
</dbReference>
<dbReference type="PANTHER" id="PTHR43537">
    <property type="entry name" value="TRANSCRIPTIONAL REGULATOR, GNTR FAMILY"/>
    <property type="match status" value="1"/>
</dbReference>
<dbReference type="SMART" id="SM00345">
    <property type="entry name" value="HTH_GNTR"/>
    <property type="match status" value="1"/>
</dbReference>
<name>A0A5B0G977_9BURK</name>
<dbReference type="PANTHER" id="PTHR43537:SF5">
    <property type="entry name" value="UXU OPERON TRANSCRIPTIONAL REGULATOR"/>
    <property type="match status" value="1"/>
</dbReference>
<evidence type="ECO:0000256" key="2">
    <source>
        <dbReference type="ARBA" id="ARBA00023125"/>
    </source>
</evidence>
<dbReference type="SMART" id="SM00895">
    <property type="entry name" value="FCD"/>
    <property type="match status" value="1"/>
</dbReference>
<dbReference type="GO" id="GO:0003677">
    <property type="term" value="F:DNA binding"/>
    <property type="evidence" value="ECO:0007669"/>
    <property type="project" value="UniProtKB-KW"/>
</dbReference>
<proteinExistence type="predicted"/>
<evidence type="ECO:0000256" key="1">
    <source>
        <dbReference type="ARBA" id="ARBA00023015"/>
    </source>
</evidence>
<reference evidence="5 6" key="1">
    <citation type="submission" date="2019-08" db="EMBL/GenBank/DDBJ databases">
        <title>Paraburkholderia sp. DCY113.</title>
        <authorList>
            <person name="Kang J."/>
        </authorList>
    </citation>
    <scope>NUCLEOTIDE SEQUENCE [LARGE SCALE GENOMIC DNA]</scope>
    <source>
        <strain evidence="5 6">DCY113</strain>
    </source>
</reference>
<dbReference type="Pfam" id="PF00392">
    <property type="entry name" value="GntR"/>
    <property type="match status" value="1"/>
</dbReference>
<keyword evidence="3" id="KW-0804">Transcription</keyword>